<dbReference type="InterPro" id="IPR029063">
    <property type="entry name" value="SAM-dependent_MTases_sf"/>
</dbReference>
<keyword evidence="7" id="KW-1185">Reference proteome</keyword>
<organism evidence="6 7">
    <name type="scientific">Parapusillimonas granuli</name>
    <dbReference type="NCBI Taxonomy" id="380911"/>
    <lineage>
        <taxon>Bacteria</taxon>
        <taxon>Pseudomonadati</taxon>
        <taxon>Pseudomonadota</taxon>
        <taxon>Betaproteobacteria</taxon>
        <taxon>Burkholderiales</taxon>
        <taxon>Alcaligenaceae</taxon>
        <taxon>Parapusillimonas</taxon>
    </lineage>
</organism>
<dbReference type="CDD" id="cd02440">
    <property type="entry name" value="AdoMet_MTases"/>
    <property type="match status" value="1"/>
</dbReference>
<sequence>MFVLAPAPGGAQAAGKPAGPGPNTAAYEPTVGQAGKDVVWVPTPESLVDQMLRMAEITPDDYLVDLGSGDGRTVITAAQRGTRAHGVEFNPDMVKLSRRAAQDAGVADRATFTQGDIFEFDFSDATVVTLFLLPDLNLRLRPLLLDMKPGTRVISNSFDMDDWEPDDFVEAALECKSYCRAYKWIVPAKAQGVWQLGGGAMLALEQAYQKLGGHLTIDGTRHAISDAALQGTRIAFTANGRQYTGEVTADRMAGTDSDGNAWNAVRKP</sequence>
<dbReference type="Pfam" id="PF13847">
    <property type="entry name" value="Methyltransf_31"/>
    <property type="match status" value="1"/>
</dbReference>
<proteinExistence type="predicted"/>
<dbReference type="InterPro" id="IPR026170">
    <property type="entry name" value="FAM173A/B"/>
</dbReference>
<dbReference type="PANTHER" id="PTHR13610:SF11">
    <property type="entry name" value="METHYLTRANSFERASE DOMAIN-CONTAINING PROTEIN"/>
    <property type="match status" value="1"/>
</dbReference>
<feature type="region of interest" description="Disordered" evidence="4">
    <location>
        <begin position="1"/>
        <end position="24"/>
    </location>
</feature>
<dbReference type="InterPro" id="IPR025714">
    <property type="entry name" value="Methyltranfer_dom"/>
</dbReference>
<dbReference type="GO" id="GO:0016279">
    <property type="term" value="F:protein-lysine N-methyltransferase activity"/>
    <property type="evidence" value="ECO:0007669"/>
    <property type="project" value="InterPro"/>
</dbReference>
<evidence type="ECO:0000256" key="2">
    <source>
        <dbReference type="ARBA" id="ARBA00022679"/>
    </source>
</evidence>
<accession>A0A853FX09</accession>
<evidence type="ECO:0000256" key="1">
    <source>
        <dbReference type="ARBA" id="ARBA00022603"/>
    </source>
</evidence>
<keyword evidence="1 6" id="KW-0489">Methyltransferase</keyword>
<dbReference type="Proteomes" id="UP000559809">
    <property type="component" value="Unassembled WGS sequence"/>
</dbReference>
<dbReference type="SUPFAM" id="SSF53335">
    <property type="entry name" value="S-adenosyl-L-methionine-dependent methyltransferases"/>
    <property type="match status" value="1"/>
</dbReference>
<name>A0A853FX09_9BURK</name>
<reference evidence="6 7" key="1">
    <citation type="submission" date="2020-07" db="EMBL/GenBank/DDBJ databases">
        <title>Taxonomic revisions and descriptions of new bacterial species based on genomic comparisons in the high-G+C-content subgroup of the family Alcaligenaceae.</title>
        <authorList>
            <person name="Szabo A."/>
            <person name="Felfoldi T."/>
        </authorList>
    </citation>
    <scope>NUCLEOTIDE SEQUENCE [LARGE SCALE GENOMIC DNA]</scope>
    <source>
        <strain evidence="6 7">LMG 24012</strain>
    </source>
</reference>
<evidence type="ECO:0000256" key="3">
    <source>
        <dbReference type="ARBA" id="ARBA00022691"/>
    </source>
</evidence>
<evidence type="ECO:0000313" key="6">
    <source>
        <dbReference type="EMBL" id="NYT49368.1"/>
    </source>
</evidence>
<keyword evidence="2 6" id="KW-0808">Transferase</keyword>
<gene>
    <name evidence="6" type="ORF">H0A72_08615</name>
</gene>
<dbReference type="EMBL" id="JACCEM010000004">
    <property type="protein sequence ID" value="NYT49368.1"/>
    <property type="molecule type" value="Genomic_DNA"/>
</dbReference>
<evidence type="ECO:0000313" key="7">
    <source>
        <dbReference type="Proteomes" id="UP000559809"/>
    </source>
</evidence>
<protein>
    <submittedName>
        <fullName evidence="6">Class I SAM-dependent methyltransferase</fullName>
    </submittedName>
</protein>
<dbReference type="PANTHER" id="PTHR13610">
    <property type="entry name" value="METHYLTRANSFERASE DOMAIN-CONTAINING PROTEIN"/>
    <property type="match status" value="1"/>
</dbReference>
<evidence type="ECO:0000259" key="5">
    <source>
        <dbReference type="Pfam" id="PF13847"/>
    </source>
</evidence>
<keyword evidence="3" id="KW-0949">S-adenosyl-L-methionine</keyword>
<comment type="caution">
    <text evidence="6">The sequence shown here is derived from an EMBL/GenBank/DDBJ whole genome shotgun (WGS) entry which is preliminary data.</text>
</comment>
<dbReference type="GO" id="GO:0032259">
    <property type="term" value="P:methylation"/>
    <property type="evidence" value="ECO:0007669"/>
    <property type="project" value="UniProtKB-KW"/>
</dbReference>
<dbReference type="Gene3D" id="3.40.50.150">
    <property type="entry name" value="Vaccinia Virus protein VP39"/>
    <property type="match status" value="1"/>
</dbReference>
<dbReference type="AlphaFoldDB" id="A0A853FX09"/>
<feature type="domain" description="Methyltransferase" evidence="5">
    <location>
        <begin position="63"/>
        <end position="173"/>
    </location>
</feature>
<evidence type="ECO:0000256" key="4">
    <source>
        <dbReference type="SAM" id="MobiDB-lite"/>
    </source>
</evidence>